<comment type="subunit">
    <text evidence="5">Component of the eukaryotic translation initiation factor 3 (eIF-3) complex.</text>
</comment>
<dbReference type="GO" id="GO:0003743">
    <property type="term" value="F:translation initiation factor activity"/>
    <property type="evidence" value="ECO:0007669"/>
    <property type="project" value="UniProtKB-UniRule"/>
</dbReference>
<dbReference type="PANTHER" id="PTHR15350:SF2">
    <property type="entry name" value="EUKARYOTIC TRANSLATION INITIATION FACTOR 3 SUBUNIT M"/>
    <property type="match status" value="1"/>
</dbReference>
<dbReference type="GO" id="GO:0071541">
    <property type="term" value="C:eukaryotic translation initiation factor 3 complex, eIF3m"/>
    <property type="evidence" value="ECO:0007669"/>
    <property type="project" value="UniProtKB-UniRule"/>
</dbReference>
<dbReference type="STRING" id="595528.A0A0D2WWT5"/>
<gene>
    <name evidence="7" type="ORF">CAOG_007344</name>
</gene>
<comment type="similarity">
    <text evidence="1">Belongs to the CSN7/EIF3M family. CSN7 subfamily.</text>
</comment>
<dbReference type="InterPro" id="IPR045237">
    <property type="entry name" value="COPS7/eIF3m"/>
</dbReference>
<dbReference type="GO" id="GO:0016282">
    <property type="term" value="C:eukaryotic 43S preinitiation complex"/>
    <property type="evidence" value="ECO:0007669"/>
    <property type="project" value="UniProtKB-UniRule"/>
</dbReference>
<evidence type="ECO:0000256" key="3">
    <source>
        <dbReference type="ARBA" id="ARBA00022540"/>
    </source>
</evidence>
<evidence type="ECO:0000259" key="6">
    <source>
        <dbReference type="PROSITE" id="PS50250"/>
    </source>
</evidence>
<keyword evidence="2 5" id="KW-0963">Cytoplasm</keyword>
<dbReference type="InterPro" id="IPR027528">
    <property type="entry name" value="eIF3m"/>
</dbReference>
<evidence type="ECO:0000256" key="1">
    <source>
        <dbReference type="ARBA" id="ARBA00008482"/>
    </source>
</evidence>
<comment type="subcellular location">
    <subcellularLocation>
        <location evidence="5">Cytoplasm</location>
    </subcellularLocation>
</comment>
<evidence type="ECO:0000313" key="7">
    <source>
        <dbReference type="EMBL" id="KJE97495.1"/>
    </source>
</evidence>
<sequence>MVATSTERTDSELLADVASLIAKVAPTANASLEASSAALVAAGKTTEALKQVIAASAALFAPENKDIEAPFNSLLFLATKQKSEDAAELVKALLAAVATDVSDKRSLERLRVLSVVFNTLDANSLNRFETFKALVSFAGATGHLQAVDLDFDTLADWIGQWGLTGTQTRALYRLIYDVLTQNKKSILAHKFHERLLHTYDTADAETLATVKESAEKCIKEAIAAPQIFQLDSLLQLAAVKQLEGSDIHNLLLIFVRDNFQAYEQFYNSHTAFVQSAGLSHEQNLVKMRILTLVTLASTSSEVEFSRIAETLSVPQEEVEAWVIEAITAKLIEAKIDQLNGKIVIGRATHRIFGKPQWQQLHDRLSSWQNNLNDILVVIKNAKSQAQQHGTAPVAVPASAQ</sequence>
<dbReference type="PANTHER" id="PTHR15350">
    <property type="entry name" value="COP9 SIGNALOSOME COMPLEX SUBUNIT 7/DENDRITIC CELL PROTEIN GA17"/>
    <property type="match status" value="1"/>
</dbReference>
<keyword evidence="4 5" id="KW-0648">Protein biosynthesis</keyword>
<dbReference type="HAMAP" id="MF_03012">
    <property type="entry name" value="eIF3m"/>
    <property type="match status" value="1"/>
</dbReference>
<dbReference type="InterPro" id="IPR036390">
    <property type="entry name" value="WH_DNA-bd_sf"/>
</dbReference>
<dbReference type="Pfam" id="PF01399">
    <property type="entry name" value="PCI"/>
    <property type="match status" value="1"/>
</dbReference>
<dbReference type="EMBL" id="KE346374">
    <property type="protein sequence ID" value="KJE97495.1"/>
    <property type="molecule type" value="Genomic_DNA"/>
</dbReference>
<dbReference type="FunCoup" id="A0A0D2WWT5">
    <property type="interactions" value="596"/>
</dbReference>
<dbReference type="OMA" id="VCLKALW"/>
<dbReference type="PROSITE" id="PS50250">
    <property type="entry name" value="PCI"/>
    <property type="match status" value="1"/>
</dbReference>
<proteinExistence type="inferred from homology"/>
<evidence type="ECO:0000313" key="8">
    <source>
        <dbReference type="Proteomes" id="UP000008743"/>
    </source>
</evidence>
<dbReference type="RefSeq" id="XP_004343203.1">
    <property type="nucleotide sequence ID" value="XM_004343153.2"/>
</dbReference>
<feature type="domain" description="PCI" evidence="6">
    <location>
        <begin position="187"/>
        <end position="349"/>
    </location>
</feature>
<name>A0A0D2WWT5_CAPO3</name>
<dbReference type="eggNOG" id="KOG2753">
    <property type="taxonomic scope" value="Eukaryota"/>
</dbReference>
<evidence type="ECO:0000256" key="2">
    <source>
        <dbReference type="ARBA" id="ARBA00022490"/>
    </source>
</evidence>
<dbReference type="GO" id="GO:0033290">
    <property type="term" value="C:eukaryotic 48S preinitiation complex"/>
    <property type="evidence" value="ECO:0007669"/>
    <property type="project" value="UniProtKB-UniRule"/>
</dbReference>
<dbReference type="InterPro" id="IPR040750">
    <property type="entry name" value="eIF3m_C_helix"/>
</dbReference>
<dbReference type="InterPro" id="IPR000717">
    <property type="entry name" value="PCI_dom"/>
</dbReference>
<dbReference type="OrthoDB" id="10267031at2759"/>
<keyword evidence="8" id="KW-1185">Reference proteome</keyword>
<protein>
    <recommendedName>
        <fullName evidence="5">Eukaryotic translation initiation factor 3 subunit M</fullName>
        <shortName evidence="5">eIF3m</shortName>
    </recommendedName>
</protein>
<dbReference type="PhylomeDB" id="A0A0D2WWT5"/>
<comment type="similarity">
    <text evidence="5">Belongs to the eIF-3 subunit M family.</text>
</comment>
<dbReference type="Pfam" id="PF18005">
    <property type="entry name" value="eIF3m_C_helix"/>
    <property type="match status" value="1"/>
</dbReference>
<dbReference type="SMART" id="SM00088">
    <property type="entry name" value="PINT"/>
    <property type="match status" value="1"/>
</dbReference>
<dbReference type="Proteomes" id="UP000008743">
    <property type="component" value="Unassembled WGS sequence"/>
</dbReference>
<dbReference type="GO" id="GO:0001732">
    <property type="term" value="P:formation of cytoplasmic translation initiation complex"/>
    <property type="evidence" value="ECO:0007669"/>
    <property type="project" value="UniProtKB-UniRule"/>
</dbReference>
<comment type="function">
    <text evidence="5">Component of the eukaryotic translation initiation factor 3 (eIF-3) complex, which is involved in protein synthesis of a specialized repertoire of mRNAs and, together with other initiation factors, stimulates binding of mRNA and methionyl-tRNAi to the 40S ribosome. The eIF-3 complex specifically targets and initiates translation of a subset of mRNAs involved in cell proliferation.</text>
</comment>
<dbReference type="AlphaFoldDB" id="A0A0D2WWT5"/>
<accession>A0A0D2WWT5</accession>
<organism evidence="7 8">
    <name type="scientific">Capsaspora owczarzaki (strain ATCC 30864)</name>
    <dbReference type="NCBI Taxonomy" id="595528"/>
    <lineage>
        <taxon>Eukaryota</taxon>
        <taxon>Filasterea</taxon>
        <taxon>Capsaspora</taxon>
    </lineage>
</organism>
<keyword evidence="3 5" id="KW-0396">Initiation factor</keyword>
<evidence type="ECO:0000256" key="4">
    <source>
        <dbReference type="ARBA" id="ARBA00022917"/>
    </source>
</evidence>
<reference evidence="8" key="1">
    <citation type="submission" date="2011-02" db="EMBL/GenBank/DDBJ databases">
        <title>The Genome Sequence of Capsaspora owczarzaki ATCC 30864.</title>
        <authorList>
            <person name="Russ C."/>
            <person name="Cuomo C."/>
            <person name="Burger G."/>
            <person name="Gray M.W."/>
            <person name="Holland P.W.H."/>
            <person name="King N."/>
            <person name="Lang F.B.F."/>
            <person name="Roger A.J."/>
            <person name="Ruiz-Trillo I."/>
            <person name="Young S.K."/>
            <person name="Zeng Q."/>
            <person name="Gargeya S."/>
            <person name="Alvarado L."/>
            <person name="Berlin A."/>
            <person name="Chapman S.B."/>
            <person name="Chen Z."/>
            <person name="Freedman E."/>
            <person name="Gellesch M."/>
            <person name="Goldberg J."/>
            <person name="Griggs A."/>
            <person name="Gujja S."/>
            <person name="Heilman E."/>
            <person name="Heiman D."/>
            <person name="Howarth C."/>
            <person name="Mehta T."/>
            <person name="Neiman D."/>
            <person name="Pearson M."/>
            <person name="Roberts A."/>
            <person name="Saif S."/>
            <person name="Shea T."/>
            <person name="Shenoy N."/>
            <person name="Sisk P."/>
            <person name="Stolte C."/>
            <person name="Sykes S."/>
            <person name="White J."/>
            <person name="Yandava C."/>
            <person name="Haas B."/>
            <person name="Nusbaum C."/>
            <person name="Birren B."/>
        </authorList>
    </citation>
    <scope>NUCLEOTIDE SEQUENCE</scope>
    <source>
        <strain evidence="8">ATCC 30864</strain>
    </source>
</reference>
<dbReference type="InParanoid" id="A0A0D2WWT5"/>
<evidence type="ECO:0000256" key="5">
    <source>
        <dbReference type="HAMAP-Rule" id="MF_03012"/>
    </source>
</evidence>
<dbReference type="SUPFAM" id="SSF46785">
    <property type="entry name" value="Winged helix' DNA-binding domain"/>
    <property type="match status" value="1"/>
</dbReference>